<sequence length="88" mass="10524">MEMLAKKWNFSKGEYEDYDLPEGASTFSKDMDEIVSCARCGKQLSFGYTYTSRQIQTQGGFGYGVCEKCYEKEWKEEWKEMERRKERR</sequence>
<keyword evidence="2" id="KW-1185">Reference proteome</keyword>
<evidence type="ECO:0000313" key="2">
    <source>
        <dbReference type="Proteomes" id="UP000187404"/>
    </source>
</evidence>
<dbReference type="Proteomes" id="UP000187404">
    <property type="component" value="Unassembled WGS sequence"/>
</dbReference>
<accession>A0A1Q9JGN9</accession>
<protein>
    <submittedName>
        <fullName evidence="1">Uncharacterized protein</fullName>
    </submittedName>
</protein>
<organism evidence="1 2">
    <name type="scientific">Hornefia porci</name>
    <dbReference type="NCBI Taxonomy" id="2652292"/>
    <lineage>
        <taxon>Bacteria</taxon>
        <taxon>Bacillati</taxon>
        <taxon>Bacillota</taxon>
        <taxon>Clostridia</taxon>
        <taxon>Peptostreptococcales</taxon>
        <taxon>Anaerovoracaceae</taxon>
        <taxon>Hornefia</taxon>
    </lineage>
</organism>
<dbReference type="EMBL" id="MJIE01000001">
    <property type="protein sequence ID" value="OLR55294.1"/>
    <property type="molecule type" value="Genomic_DNA"/>
</dbReference>
<comment type="caution">
    <text evidence="1">The sequence shown here is derived from an EMBL/GenBank/DDBJ whole genome shotgun (WGS) entry which is preliminary data.</text>
</comment>
<reference evidence="1 2" key="1">
    <citation type="journal article" date="2016" name="Appl. Environ. Microbiol.">
        <title>Function and Phylogeny of Bacterial Butyryl Coenzyme A:Acetate Transferases and Their Diversity in the Proximal Colon of Swine.</title>
        <authorList>
            <person name="Trachsel J."/>
            <person name="Bayles D.O."/>
            <person name="Looft T."/>
            <person name="Levine U.Y."/>
            <person name="Allen H.K."/>
        </authorList>
    </citation>
    <scope>NUCLEOTIDE SEQUENCE [LARGE SCALE GENOMIC DNA]</scope>
    <source>
        <strain evidence="1 2">68-3-10</strain>
    </source>
</reference>
<name>A0A1Q9JGN9_9FIRM</name>
<proteinExistence type="predicted"/>
<dbReference type="AlphaFoldDB" id="A0A1Q9JGN9"/>
<evidence type="ECO:0000313" key="1">
    <source>
        <dbReference type="EMBL" id="OLR55294.1"/>
    </source>
</evidence>
<gene>
    <name evidence="1" type="ORF">BHK98_03970</name>
</gene>
<dbReference type="STRING" id="1261640.BHK98_03970"/>